<evidence type="ECO:0000256" key="5">
    <source>
        <dbReference type="SAM" id="MobiDB-lite"/>
    </source>
</evidence>
<feature type="region of interest" description="Disordered" evidence="5">
    <location>
        <begin position="619"/>
        <end position="647"/>
    </location>
</feature>
<dbReference type="CDD" id="cd05930">
    <property type="entry name" value="A_NRPS"/>
    <property type="match status" value="2"/>
</dbReference>
<comment type="cofactor">
    <cofactor evidence="1">
        <name>pantetheine 4'-phosphate</name>
        <dbReference type="ChEBI" id="CHEBI:47942"/>
    </cofactor>
</comment>
<name>A0A7W7VYP7_KITKI</name>
<feature type="domain" description="Carrier" evidence="6">
    <location>
        <begin position="1291"/>
        <end position="1366"/>
    </location>
</feature>
<dbReference type="PROSITE" id="PS00012">
    <property type="entry name" value="PHOSPHOPANTETHEINE"/>
    <property type="match status" value="2"/>
</dbReference>
<dbReference type="FunFam" id="3.40.50.12780:FF:000012">
    <property type="entry name" value="Non-ribosomal peptide synthetase"/>
    <property type="match status" value="2"/>
</dbReference>
<dbReference type="Gene3D" id="3.30.559.30">
    <property type="entry name" value="Nonribosomal peptide synthetase, condensation domain"/>
    <property type="match status" value="3"/>
</dbReference>
<dbReference type="Pfam" id="PF00501">
    <property type="entry name" value="AMP-binding"/>
    <property type="match status" value="2"/>
</dbReference>
<dbReference type="InterPro" id="IPR006162">
    <property type="entry name" value="Ppantetheine_attach_site"/>
</dbReference>
<evidence type="ECO:0000259" key="6">
    <source>
        <dbReference type="PROSITE" id="PS50075"/>
    </source>
</evidence>
<evidence type="ECO:0000313" key="7">
    <source>
        <dbReference type="EMBL" id="MBB4927268.1"/>
    </source>
</evidence>
<dbReference type="GO" id="GO:0005829">
    <property type="term" value="C:cytosol"/>
    <property type="evidence" value="ECO:0007669"/>
    <property type="project" value="TreeGrafter"/>
</dbReference>
<dbReference type="Gene3D" id="3.40.50.1820">
    <property type="entry name" value="alpha/beta hydrolase"/>
    <property type="match status" value="1"/>
</dbReference>
<dbReference type="InterPro" id="IPR009081">
    <property type="entry name" value="PP-bd_ACP"/>
</dbReference>
<dbReference type="Gene3D" id="3.40.50.12780">
    <property type="entry name" value="N-terminal domain of ligase-like"/>
    <property type="match status" value="1"/>
</dbReference>
<dbReference type="InterPro" id="IPR010071">
    <property type="entry name" value="AA_adenyl_dom"/>
</dbReference>
<keyword evidence="4" id="KW-0597">Phosphoprotein</keyword>
<dbReference type="GO" id="GO:0031177">
    <property type="term" value="F:phosphopantetheine binding"/>
    <property type="evidence" value="ECO:0007669"/>
    <property type="project" value="InterPro"/>
</dbReference>
<accession>A0A7W7VYP7</accession>
<dbReference type="SUPFAM" id="SSF56801">
    <property type="entry name" value="Acetyl-CoA synthetase-like"/>
    <property type="match status" value="2"/>
</dbReference>
<dbReference type="InterPro" id="IPR023213">
    <property type="entry name" value="CAT-like_dom_sf"/>
</dbReference>
<dbReference type="Gene3D" id="3.40.50.980">
    <property type="match status" value="2"/>
</dbReference>
<keyword evidence="8" id="KW-1185">Reference proteome</keyword>
<dbReference type="Gene3D" id="1.10.1200.10">
    <property type="entry name" value="ACP-like"/>
    <property type="match status" value="1"/>
</dbReference>
<dbReference type="FunFam" id="3.30.300.30:FF:000010">
    <property type="entry name" value="Enterobactin synthetase component F"/>
    <property type="match status" value="1"/>
</dbReference>
<dbReference type="FunFam" id="1.10.1200.10:FF:000016">
    <property type="entry name" value="Non-ribosomal peptide synthase"/>
    <property type="match status" value="2"/>
</dbReference>
<dbReference type="GO" id="GO:0008610">
    <property type="term" value="P:lipid biosynthetic process"/>
    <property type="evidence" value="ECO:0007669"/>
    <property type="project" value="UniProtKB-ARBA"/>
</dbReference>
<comment type="caution">
    <text evidence="7">The sequence shown here is derived from an EMBL/GenBank/DDBJ whole genome shotgun (WGS) entry which is preliminary data.</text>
</comment>
<dbReference type="GO" id="GO:0017000">
    <property type="term" value="P:antibiotic biosynthetic process"/>
    <property type="evidence" value="ECO:0007669"/>
    <property type="project" value="UniProtKB-ARBA"/>
</dbReference>
<dbReference type="InterPro" id="IPR025110">
    <property type="entry name" value="AMP-bd_C"/>
</dbReference>
<dbReference type="FunFam" id="2.30.38.10:FF:000001">
    <property type="entry name" value="Non-ribosomal peptide synthetase PvdI"/>
    <property type="match status" value="2"/>
</dbReference>
<feature type="domain" description="Carrier" evidence="6">
    <location>
        <begin position="2355"/>
        <end position="2430"/>
    </location>
</feature>
<dbReference type="GO" id="GO:0044550">
    <property type="term" value="P:secondary metabolite biosynthetic process"/>
    <property type="evidence" value="ECO:0007669"/>
    <property type="project" value="UniProtKB-ARBA"/>
</dbReference>
<dbReference type="RefSeq" id="WP_184941375.1">
    <property type="nucleotide sequence ID" value="NZ_JACHJV010000001.1"/>
</dbReference>
<dbReference type="InterPro" id="IPR020806">
    <property type="entry name" value="PKS_PP-bd"/>
</dbReference>
<comment type="similarity">
    <text evidence="2">Belongs to the ATP-dependent AMP-binding enzyme family.</text>
</comment>
<dbReference type="InterPro" id="IPR020845">
    <property type="entry name" value="AMP-binding_CS"/>
</dbReference>
<dbReference type="InterPro" id="IPR000873">
    <property type="entry name" value="AMP-dep_synth/lig_dom"/>
</dbReference>
<evidence type="ECO:0000256" key="2">
    <source>
        <dbReference type="ARBA" id="ARBA00006432"/>
    </source>
</evidence>
<dbReference type="Proteomes" id="UP000540506">
    <property type="component" value="Unassembled WGS sequence"/>
</dbReference>
<dbReference type="Pfam" id="PF00668">
    <property type="entry name" value="Condensation"/>
    <property type="match status" value="3"/>
</dbReference>
<dbReference type="InterPro" id="IPR036736">
    <property type="entry name" value="ACP-like_sf"/>
</dbReference>
<dbReference type="Pfam" id="PF00550">
    <property type="entry name" value="PP-binding"/>
    <property type="match status" value="2"/>
</dbReference>
<dbReference type="Gene3D" id="3.30.559.10">
    <property type="entry name" value="Chloramphenicol acetyltransferase-like domain"/>
    <property type="match status" value="2"/>
</dbReference>
<dbReference type="Gene3D" id="3.30.300.30">
    <property type="match status" value="2"/>
</dbReference>
<dbReference type="InterPro" id="IPR029058">
    <property type="entry name" value="AB_hydrolase_fold"/>
</dbReference>
<dbReference type="InterPro" id="IPR042099">
    <property type="entry name" value="ANL_N_sf"/>
</dbReference>
<organism evidence="7 8">
    <name type="scientific">Kitasatospora kifunensis</name>
    <name type="common">Streptomyces kifunensis</name>
    <dbReference type="NCBI Taxonomy" id="58351"/>
    <lineage>
        <taxon>Bacteria</taxon>
        <taxon>Bacillati</taxon>
        <taxon>Actinomycetota</taxon>
        <taxon>Actinomycetes</taxon>
        <taxon>Kitasatosporales</taxon>
        <taxon>Streptomycetaceae</taxon>
        <taxon>Kitasatospora</taxon>
    </lineage>
</organism>
<dbReference type="PROSITE" id="PS00455">
    <property type="entry name" value="AMP_BINDING"/>
    <property type="match status" value="2"/>
</dbReference>
<dbReference type="Gene3D" id="2.30.38.10">
    <property type="entry name" value="Luciferase, Domain 3"/>
    <property type="match status" value="1"/>
</dbReference>
<gene>
    <name evidence="7" type="ORF">FHR34_006261</name>
</gene>
<dbReference type="PANTHER" id="PTHR45527">
    <property type="entry name" value="NONRIBOSOMAL PEPTIDE SYNTHETASE"/>
    <property type="match status" value="1"/>
</dbReference>
<dbReference type="SUPFAM" id="SSF52777">
    <property type="entry name" value="CoA-dependent acyltransferases"/>
    <property type="match status" value="5"/>
</dbReference>
<dbReference type="Pfam" id="PF13193">
    <property type="entry name" value="AMP-binding_C"/>
    <property type="match status" value="2"/>
</dbReference>
<dbReference type="CDD" id="cd19531">
    <property type="entry name" value="LCL_NRPS-like"/>
    <property type="match status" value="2"/>
</dbReference>
<protein>
    <submittedName>
        <fullName evidence="7">Amino acid adenylation domain-containing protein</fullName>
    </submittedName>
</protein>
<evidence type="ECO:0000313" key="8">
    <source>
        <dbReference type="Proteomes" id="UP000540506"/>
    </source>
</evidence>
<dbReference type="InterPro" id="IPR045851">
    <property type="entry name" value="AMP-bd_C_sf"/>
</dbReference>
<dbReference type="SUPFAM" id="SSF47336">
    <property type="entry name" value="ACP-like"/>
    <property type="match status" value="2"/>
</dbReference>
<dbReference type="FunFam" id="3.40.50.980:FF:000001">
    <property type="entry name" value="Non-ribosomal peptide synthetase"/>
    <property type="match status" value="1"/>
</dbReference>
<dbReference type="GO" id="GO:0043041">
    <property type="term" value="P:amino acid activation for nonribosomal peptide biosynthetic process"/>
    <property type="evidence" value="ECO:0007669"/>
    <property type="project" value="TreeGrafter"/>
</dbReference>
<keyword evidence="3" id="KW-0596">Phosphopantetheine</keyword>
<evidence type="ECO:0000256" key="4">
    <source>
        <dbReference type="ARBA" id="ARBA00022553"/>
    </source>
</evidence>
<dbReference type="NCBIfam" id="TIGR01733">
    <property type="entry name" value="AA-adenyl-dom"/>
    <property type="match status" value="2"/>
</dbReference>
<evidence type="ECO:0000256" key="1">
    <source>
        <dbReference type="ARBA" id="ARBA00001957"/>
    </source>
</evidence>
<dbReference type="PANTHER" id="PTHR45527:SF1">
    <property type="entry name" value="FATTY ACID SYNTHASE"/>
    <property type="match status" value="1"/>
</dbReference>
<evidence type="ECO:0000256" key="3">
    <source>
        <dbReference type="ARBA" id="ARBA00022450"/>
    </source>
</evidence>
<dbReference type="GO" id="GO:0072330">
    <property type="term" value="P:monocarboxylic acid biosynthetic process"/>
    <property type="evidence" value="ECO:0007669"/>
    <property type="project" value="UniProtKB-ARBA"/>
</dbReference>
<dbReference type="InterPro" id="IPR001242">
    <property type="entry name" value="Condensation_dom"/>
</dbReference>
<dbReference type="PROSITE" id="PS50075">
    <property type="entry name" value="CARRIER"/>
    <property type="match status" value="2"/>
</dbReference>
<dbReference type="SMART" id="SM00823">
    <property type="entry name" value="PKS_PP"/>
    <property type="match status" value="2"/>
</dbReference>
<reference evidence="7 8" key="1">
    <citation type="submission" date="2020-08" db="EMBL/GenBank/DDBJ databases">
        <title>Sequencing the genomes of 1000 actinobacteria strains.</title>
        <authorList>
            <person name="Klenk H.-P."/>
        </authorList>
    </citation>
    <scope>NUCLEOTIDE SEQUENCE [LARGE SCALE GENOMIC DNA]</scope>
    <source>
        <strain evidence="7 8">DSM 41654</strain>
    </source>
</reference>
<dbReference type="GO" id="GO:0003824">
    <property type="term" value="F:catalytic activity"/>
    <property type="evidence" value="ECO:0007669"/>
    <property type="project" value="InterPro"/>
</dbReference>
<dbReference type="EMBL" id="JACHJV010000001">
    <property type="protein sequence ID" value="MBB4927268.1"/>
    <property type="molecule type" value="Genomic_DNA"/>
</dbReference>
<proteinExistence type="inferred from homology"/>
<sequence>MDSVDSLGAEHGRPADGRATSLAQQRLWFLDQLRPGQLGYLLPMALRIRGELDVPALTGALAAVIERHQVLRTCYAVADGEVVQHVVSGVEFALERHDLSELAPIEREERERELIERELRRRFDLAQAPHLRATLVRLAWREQLLIVLVHHIAFDGPSWTVLCAELSAAYGERTGGAPAELAPLAMQYADFAQWQREQLTGPRLARQLDYWREQLAGLAPLELPTDRPRQQVADGAGDVVRFEIPAATMAAVDQLARRHRATRFMVVLAAFQALLGRYTGQRDLAVGTPVAARTRKEAEGLIGVFVNTVPLRADLSGSPSFATLLERVRGTALDAFSHAELPFELLAAELTGQRDPAANSLFQTSFSLRTSAAAAATLPGLEVEQVRTTLVGTPFDLSLDTDVLPDGRLNARLQYATALFDRSTVRRLADAFRLLLDGVLADPELPLERLALLPGSEPDQEPSAESAAGLERWSARLAGLAPLELPTDRRRPAQPHWRGARVALRTSPELGTAVDELAEQTGSTPFMVLLAGCYLLLSRYSGQRDLAVCTSAPGRAHPGTGRLLGAFANTLVLRGDLSGTPSFVALLERVRATVLEAFQDAEAPFERLAARLAPAANAANTTARANTTGTANSTGTANATGTANSSGTAPALARVRFELRPPTAAPLDAEQVELGNSELVLTVQQLSDGALEYGFAYATALFDRATIERFAGHYERLLVEILLDPDRPLDQLTMLWPDEQRSLTRGWHDTTVLAPEQCLPELITEQAARTPAATAVVFGDERLSYAELDARAARLARHLRAVGVRAETPVAIMLRRDADLVTALLAVHRAGGVYVPIDPAHPARRRAHLLRDSGAMVLVSQSWIRAELAADGDLRSLVGDGQPAESGVQQLGGECEPADGGLQLVLLDEDRAAIATRATGPLPPVDPAAGAYLVYTSGSTGQPKGVLISHEAIRNRVLWTVRTHGLVPSDRVLQKTTVGFDAAMWEFLAPLVCGAAVVVAGEGVPRDPAAMVRAVAEHGVTVLQVVPSVLRSLVQERQLRYCTQLRLVFSAGEPLPAELCERLLAQVAVTLVNTYGPTECAIDVTSHRYTGGGDAEGGGIVPIGTPLDNTRILVLDPDGVLCPIGVPGELCVAGVGLARGYVGRGELTAERFVPNPYPMRPGERLYRTGDLVRRRADGTLEYLGRLDRQVKLRGVRIEPSEIEAVLCEHPQVAAAAVGVYGEAQLVAHVVSLADAPWEPEEVREYLAERLPQALVPAVLRPLSALPLTASGKVDRAALPGLEGLQTRESVGPRNQVEATTAAVFADLLSRDQVGVHDDFFELGGHSLLVTRLVFRLKAAFGVVVPVTEVFTRRTVAALAELLAAPAVPQPKDGLGAVVPVPRSGPLPLSSAQRRMWFLDQLEPGSVEYLLPVLLRLRGPLDSAALGQALDDLVARHEVLRTRYLAPDGVPVQVIDPPAALGTIPVDLTALPGDEAAERAEELLRAEAARPFALDREHPLHALLVRVAADEHLLSLTFHHIAMDGWSVELLGRDLGALYRARTVGGTLPPRPPVQYADFAAWQERWSAGEQPAAQLAYWREHLADLTPLELPTDRPRPANRDPRGELLALEVPADLAAAVTELARSRAVTPFVVLLTVFEVLLARYTGRTDISVGTPVAGRSRPEVEEVVGSFINTVILRADLGGDPRFDSLLDQVRQDVVAAYSHQDLPFDRLVDELQPQRDPSRNPLFQVMFDLQQAQSSEPRLDGLDATSVRAPWHTAKFDLTLSLGRRADGSLRGLFEYATALFDRATVERLAGHYLRLLRSAVEAPQAPLSRLVMLTEPERHQLVDVWNPPAATETATCVPELFERRAAATPDAEAVTFGAQSLSYAELDQRANRLAHHLRELGVVRESRVAVCLQRGLDVVVALLAVLKAGGCYVPIDPEHPGERLAFMLADADAALVVTADRFAGRLAGAGRALVRVDGGAELIAGRPATAVAGRVDPESLAYMIYTSGSTGQPKGVLIEHASYAHHCRVIAEAYDIRPTDRVVLLSALTFDVAMDQIAATLLAGASVLVADPLFWSPTELPDRVAEHGITIMEITPAYYREVLQHLRRKDPRLRGLRLMNVGSDIVTVDDARGWLATGLPGRFLCNYGPTEATVTCVLHPVPADPAGRGQAALPIGRPVPGTRAYVLDRDGELAPVGVPGELHLAGLRLARGYHGRPGLTAERFVPDPFGDRPGARLYRTGDLVRYLADGTIEFLGRIDQQVKLRGFRIELGEIEAVLARHAEIRAVAVAVREVLPGDRRLVAYVVPQGEQAIDTAELRAYTGERLPDYMIPSHWVPLAELPLTASKKVDRKALPAPQAEDTARPYTPPRDATEQIIAEVWAELLGVERVSVHDDVFLLGAHSLLVTRVLARLRTVFGVAIPLRRLFEATTAAGLAEVVREAIEDEIAQLSDDEVAALLSEESGR</sequence>